<organism evidence="1 2">
    <name type="scientific">Hymenoscyphus albidus</name>
    <dbReference type="NCBI Taxonomy" id="595503"/>
    <lineage>
        <taxon>Eukaryota</taxon>
        <taxon>Fungi</taxon>
        <taxon>Dikarya</taxon>
        <taxon>Ascomycota</taxon>
        <taxon>Pezizomycotina</taxon>
        <taxon>Leotiomycetes</taxon>
        <taxon>Helotiales</taxon>
        <taxon>Helotiaceae</taxon>
        <taxon>Hymenoscyphus</taxon>
    </lineage>
</organism>
<proteinExistence type="predicted"/>
<gene>
    <name evidence="1" type="ORF">HYALB_00003146</name>
</gene>
<name>A0A9N9LCN7_9HELO</name>
<accession>A0A9N9LCN7</accession>
<evidence type="ECO:0000313" key="1">
    <source>
        <dbReference type="EMBL" id="CAG8971678.1"/>
    </source>
</evidence>
<evidence type="ECO:0000313" key="2">
    <source>
        <dbReference type="Proteomes" id="UP000701801"/>
    </source>
</evidence>
<dbReference type="AlphaFoldDB" id="A0A9N9LCN7"/>
<comment type="caution">
    <text evidence="1">The sequence shown here is derived from an EMBL/GenBank/DDBJ whole genome shotgun (WGS) entry which is preliminary data.</text>
</comment>
<reference evidence="1" key="1">
    <citation type="submission" date="2021-07" db="EMBL/GenBank/DDBJ databases">
        <authorList>
            <person name="Durling M."/>
        </authorList>
    </citation>
    <scope>NUCLEOTIDE SEQUENCE</scope>
</reference>
<keyword evidence="2" id="KW-1185">Reference proteome</keyword>
<protein>
    <submittedName>
        <fullName evidence="1">Uncharacterized protein</fullName>
    </submittedName>
</protein>
<sequence length="135" mass="15184">MQTRVWMHASEESSKVDTKSGILGVKKVMRRDLCRIRDRQMQMQMQMQSGTVFVPNSPMIGPFIPSRFLEIRKNWVTTGSAGDPGCGPKHPQQRVGIFQGTRGFRIHWGPGKSSLSALLFYLQGDEAEFGCAYGF</sequence>
<dbReference type="EMBL" id="CAJVRM010000026">
    <property type="protein sequence ID" value="CAG8971678.1"/>
    <property type="molecule type" value="Genomic_DNA"/>
</dbReference>
<dbReference type="Proteomes" id="UP000701801">
    <property type="component" value="Unassembled WGS sequence"/>
</dbReference>